<feature type="compositionally biased region" description="Basic and acidic residues" evidence="1">
    <location>
        <begin position="1"/>
        <end position="18"/>
    </location>
</feature>
<feature type="transmembrane region" description="Helical" evidence="2">
    <location>
        <begin position="251"/>
        <end position="277"/>
    </location>
</feature>
<dbReference type="AlphaFoldDB" id="A0A250XLG0"/>
<keyword evidence="2" id="KW-0472">Membrane</keyword>
<comment type="caution">
    <text evidence="3">The sequence shown here is derived from an EMBL/GenBank/DDBJ whole genome shotgun (WGS) entry which is preliminary data.</text>
</comment>
<evidence type="ECO:0000256" key="1">
    <source>
        <dbReference type="SAM" id="MobiDB-lite"/>
    </source>
</evidence>
<reference evidence="3 4" key="1">
    <citation type="submission" date="2017-08" db="EMBL/GenBank/DDBJ databases">
        <title>Acidophilic green algal genome provides insights into adaptation to an acidic environment.</title>
        <authorList>
            <person name="Hirooka S."/>
            <person name="Hirose Y."/>
            <person name="Kanesaki Y."/>
            <person name="Higuchi S."/>
            <person name="Fujiwara T."/>
            <person name="Onuma R."/>
            <person name="Era A."/>
            <person name="Ohbayashi R."/>
            <person name="Uzuka A."/>
            <person name="Nozaki H."/>
            <person name="Yoshikawa H."/>
            <person name="Miyagishima S.Y."/>
        </authorList>
    </citation>
    <scope>NUCLEOTIDE SEQUENCE [LARGE SCALE GENOMIC DNA]</scope>
    <source>
        <strain evidence="3 4">NIES-2499</strain>
    </source>
</reference>
<accession>A0A250XLG0</accession>
<dbReference type="EMBL" id="BEGY01000111">
    <property type="protein sequence ID" value="GAX83945.1"/>
    <property type="molecule type" value="Genomic_DNA"/>
</dbReference>
<proteinExistence type="predicted"/>
<feature type="transmembrane region" description="Helical" evidence="2">
    <location>
        <begin position="289"/>
        <end position="311"/>
    </location>
</feature>
<name>A0A250XLG0_9CHLO</name>
<dbReference type="Proteomes" id="UP000232323">
    <property type="component" value="Unassembled WGS sequence"/>
</dbReference>
<keyword evidence="2" id="KW-0812">Transmembrane</keyword>
<dbReference type="OrthoDB" id="549831at2759"/>
<sequence>MKPKIRKMDRDCRDKKSPESPNVCADVSSALGQRSKAEFVSSTSNVYHLNFKDAAISIPVMIWILANAIGILSFRGLPKNKREVTHLMLWFDTIFRRNGPLLPLIPWLFRAFSISSYNHEAADSLGSSKQRFDSLAHAHGRSRPSSSKSSDSANGVTTNNWLTYCFVDIWAGLAMYVVLALVRVGLYLLHLEFQGWYLLEPHASLMSDHVFLGCSVVATLQVEIILSAQRAPRLLSEWSMSFSAITKGGPLIKALSGACSLITACVLYMLLCFDMYYTCRFFHLPRESLVALASGFLVFQLPVLFCLHSYMI</sequence>
<organism evidence="3 4">
    <name type="scientific">Chlamydomonas eustigma</name>
    <dbReference type="NCBI Taxonomy" id="1157962"/>
    <lineage>
        <taxon>Eukaryota</taxon>
        <taxon>Viridiplantae</taxon>
        <taxon>Chlorophyta</taxon>
        <taxon>core chlorophytes</taxon>
        <taxon>Chlorophyceae</taxon>
        <taxon>CS clade</taxon>
        <taxon>Chlamydomonadales</taxon>
        <taxon>Chlamydomonadaceae</taxon>
        <taxon>Chlamydomonas</taxon>
    </lineage>
</organism>
<feature type="transmembrane region" description="Helical" evidence="2">
    <location>
        <begin position="169"/>
        <end position="189"/>
    </location>
</feature>
<gene>
    <name evidence="3" type="ORF">CEUSTIGMA_g11369.t1</name>
</gene>
<feature type="transmembrane region" description="Helical" evidence="2">
    <location>
        <begin position="54"/>
        <end position="74"/>
    </location>
</feature>
<evidence type="ECO:0000313" key="4">
    <source>
        <dbReference type="Proteomes" id="UP000232323"/>
    </source>
</evidence>
<keyword evidence="2" id="KW-1133">Transmembrane helix</keyword>
<evidence type="ECO:0000256" key="2">
    <source>
        <dbReference type="SAM" id="Phobius"/>
    </source>
</evidence>
<feature type="region of interest" description="Disordered" evidence="1">
    <location>
        <begin position="1"/>
        <end position="20"/>
    </location>
</feature>
<keyword evidence="4" id="KW-1185">Reference proteome</keyword>
<evidence type="ECO:0000313" key="3">
    <source>
        <dbReference type="EMBL" id="GAX83945.1"/>
    </source>
</evidence>
<protein>
    <submittedName>
        <fullName evidence="3">Uncharacterized protein</fullName>
    </submittedName>
</protein>